<dbReference type="InterPro" id="IPR036259">
    <property type="entry name" value="MFS_trans_sf"/>
</dbReference>
<dbReference type="Proteomes" id="UP000092666">
    <property type="component" value="Unassembled WGS sequence"/>
</dbReference>
<comment type="similarity">
    <text evidence="2">Belongs to the major facilitator superfamily. Sugar transporter (TC 2.A.1.1) family.</text>
</comment>
<reference evidence="10 11" key="1">
    <citation type="submission" date="2013-07" db="EMBL/GenBank/DDBJ databases">
        <title>The Genome Sequence of Cryptococcus heveanensis BCC8398.</title>
        <authorList>
            <consortium name="The Broad Institute Genome Sequencing Platform"/>
            <person name="Cuomo C."/>
            <person name="Litvintseva A."/>
            <person name="Chen Y."/>
            <person name="Heitman J."/>
            <person name="Sun S."/>
            <person name="Springer D."/>
            <person name="Dromer F."/>
            <person name="Young S.K."/>
            <person name="Zeng Q."/>
            <person name="Gargeya S."/>
            <person name="Fitzgerald M."/>
            <person name="Abouelleil A."/>
            <person name="Alvarado L."/>
            <person name="Berlin A.M."/>
            <person name="Chapman S.B."/>
            <person name="Dewar J."/>
            <person name="Goldberg J."/>
            <person name="Griggs A."/>
            <person name="Gujja S."/>
            <person name="Hansen M."/>
            <person name="Howarth C."/>
            <person name="Imamovic A."/>
            <person name="Larimer J."/>
            <person name="McCowan C."/>
            <person name="Murphy C."/>
            <person name="Pearson M."/>
            <person name="Priest M."/>
            <person name="Roberts A."/>
            <person name="Saif S."/>
            <person name="Shea T."/>
            <person name="Sykes S."/>
            <person name="Wortman J."/>
            <person name="Nusbaum C."/>
            <person name="Birren B."/>
        </authorList>
    </citation>
    <scope>NUCLEOTIDE SEQUENCE [LARGE SCALE GENOMIC DNA]</scope>
    <source>
        <strain evidence="10 11">BCC8398</strain>
    </source>
</reference>
<feature type="transmembrane region" description="Helical" evidence="8">
    <location>
        <begin position="413"/>
        <end position="438"/>
    </location>
</feature>
<sequence length="682" mass="74182">MTGGSNKNNPLAFRRSLTIAPGDGLHPNSLLKPKISDISLTSSMETLQPPQLAEGGNAAGSNILKEKLSTSSLSSSVPTIAPPPTPASPFSTSGPSYDVLGRLVYIPPLPAPPKVKWAKFFPGGYDPKYQIPLKGTKMMYAIQAIGGLAILFYGYDQGVMSGVVINDDFKRLMKLDSSPQTARDSAAIGGIVAIYYAGSLIGGMVGGFLGDEIGRVKTTIFGCLVGIVGAALQASTQSFGWMCAARVISGFGTGHLNAIIPVWSSEMASHDGRGAILAFEFFLNIAGLAFAYWLEFGLKYASSRSQSFVWRFPLAFQLVFLVILVGLFSLFPESPRWLAKVGREDDARQVLAVLRTEDGDTNDEKVNEEMYSIMEVVDVERKMESSNNYTAMIFGSRKKDDGCNKLHLPRRTWLVIGLQIWQELTGIGVVTVYAPTVFQSASYTSYKADWLSGVNNIFYMFSVLVAVFTLDRVGRRVTLYWGAIIMAISLALCTVGARFAVRTTGSEQAAWGAVVASFTFIYTSTFGASWLTVPWLYPTEIFPLFVRAKGGAVSVLGWSIGNGVVTEITPFLFNAIGEWTFLLFCLLNVLALPYIYFLYPETAGKSLESMDVLFAQDSIFVHRQAKALAQLEKTNPQLVHDMESGKAQIVHAEESGPSKMTGMATPNELSEKLVEVAKAENM</sequence>
<dbReference type="PROSITE" id="PS50850">
    <property type="entry name" value="MFS"/>
    <property type="match status" value="1"/>
</dbReference>
<dbReference type="PANTHER" id="PTHR48022:SF78">
    <property type="entry name" value="MONOSACCHARIDE TRANSPORTER, PUTATIVE (AFU_ORTHOLOGUE AFUA_2G02110)-RELATED"/>
    <property type="match status" value="1"/>
</dbReference>
<feature type="transmembrane region" description="Helical" evidence="8">
    <location>
        <begin position="314"/>
        <end position="331"/>
    </location>
</feature>
<protein>
    <recommendedName>
        <fullName evidence="9">Major facilitator superfamily (MFS) profile domain-containing protein</fullName>
    </recommendedName>
</protein>
<evidence type="ECO:0000256" key="5">
    <source>
        <dbReference type="ARBA" id="ARBA00022989"/>
    </source>
</evidence>
<feature type="transmembrane region" description="Helical" evidence="8">
    <location>
        <begin position="275"/>
        <end position="294"/>
    </location>
</feature>
<feature type="transmembrane region" description="Helical" evidence="8">
    <location>
        <begin position="579"/>
        <end position="599"/>
    </location>
</feature>
<gene>
    <name evidence="10" type="ORF">I316_03659</name>
</gene>
<dbReference type="GO" id="GO:0016020">
    <property type="term" value="C:membrane"/>
    <property type="evidence" value="ECO:0007669"/>
    <property type="project" value="UniProtKB-SubCell"/>
</dbReference>
<dbReference type="InterPro" id="IPR020846">
    <property type="entry name" value="MFS_dom"/>
</dbReference>
<dbReference type="InterPro" id="IPR003663">
    <property type="entry name" value="Sugar/inositol_transpt"/>
</dbReference>
<evidence type="ECO:0000256" key="4">
    <source>
        <dbReference type="ARBA" id="ARBA00022692"/>
    </source>
</evidence>
<reference evidence="11" key="2">
    <citation type="submission" date="2013-12" db="EMBL/GenBank/DDBJ databases">
        <title>Evolution of pathogenesis and genome organization in the Tremellales.</title>
        <authorList>
            <person name="Cuomo C."/>
            <person name="Litvintseva A."/>
            <person name="Heitman J."/>
            <person name="Chen Y."/>
            <person name="Sun S."/>
            <person name="Springer D."/>
            <person name="Dromer F."/>
            <person name="Young S."/>
            <person name="Zeng Q."/>
            <person name="Chapman S."/>
            <person name="Gujja S."/>
            <person name="Saif S."/>
            <person name="Birren B."/>
        </authorList>
    </citation>
    <scope>NUCLEOTIDE SEQUENCE [LARGE SCALE GENOMIC DNA]</scope>
    <source>
        <strain evidence="11">BCC8398</strain>
    </source>
</reference>
<dbReference type="EMBL" id="KV700124">
    <property type="protein sequence ID" value="OCF34618.1"/>
    <property type="molecule type" value="Genomic_DNA"/>
</dbReference>
<comment type="catalytic activity">
    <reaction evidence="7">
        <text>myo-inositol(out) + H(+)(out) = myo-inositol(in) + H(+)(in)</text>
        <dbReference type="Rhea" id="RHEA:60364"/>
        <dbReference type="ChEBI" id="CHEBI:15378"/>
        <dbReference type="ChEBI" id="CHEBI:17268"/>
    </reaction>
</comment>
<name>A0A1B9GUD8_9TREE</name>
<comment type="subcellular location">
    <subcellularLocation>
        <location evidence="1">Membrane</location>
        <topology evidence="1">Multi-pass membrane protein</topology>
    </subcellularLocation>
</comment>
<dbReference type="InterPro" id="IPR050360">
    <property type="entry name" value="MFS_Sugar_Transporters"/>
</dbReference>
<dbReference type="PRINTS" id="PR00171">
    <property type="entry name" value="SUGRTRNSPORT"/>
</dbReference>
<proteinExistence type="inferred from homology"/>
<feature type="transmembrane region" description="Helical" evidence="8">
    <location>
        <begin position="509"/>
        <end position="531"/>
    </location>
</feature>
<dbReference type="PANTHER" id="PTHR48022">
    <property type="entry name" value="PLASTIDIC GLUCOSE TRANSPORTER 4"/>
    <property type="match status" value="1"/>
</dbReference>
<dbReference type="AlphaFoldDB" id="A0A1B9GUD8"/>
<evidence type="ECO:0000256" key="7">
    <source>
        <dbReference type="ARBA" id="ARBA00049119"/>
    </source>
</evidence>
<evidence type="ECO:0000256" key="2">
    <source>
        <dbReference type="ARBA" id="ARBA00010992"/>
    </source>
</evidence>
<dbReference type="SUPFAM" id="SSF103473">
    <property type="entry name" value="MFS general substrate transporter"/>
    <property type="match status" value="1"/>
</dbReference>
<feature type="transmembrane region" description="Helical" evidence="8">
    <location>
        <begin position="477"/>
        <end position="497"/>
    </location>
</feature>
<feature type="transmembrane region" description="Helical" evidence="8">
    <location>
        <begin position="450"/>
        <end position="470"/>
    </location>
</feature>
<evidence type="ECO:0000256" key="3">
    <source>
        <dbReference type="ARBA" id="ARBA00022448"/>
    </source>
</evidence>
<dbReference type="FunFam" id="1.20.1250.20:FF:000090">
    <property type="entry name" value="MFS sugar transporter, putative"/>
    <property type="match status" value="1"/>
</dbReference>
<evidence type="ECO:0000259" key="9">
    <source>
        <dbReference type="PROSITE" id="PS50850"/>
    </source>
</evidence>
<evidence type="ECO:0000256" key="6">
    <source>
        <dbReference type="ARBA" id="ARBA00023136"/>
    </source>
</evidence>
<keyword evidence="11" id="KW-1185">Reference proteome</keyword>
<evidence type="ECO:0000256" key="1">
    <source>
        <dbReference type="ARBA" id="ARBA00004141"/>
    </source>
</evidence>
<dbReference type="Gene3D" id="1.20.1250.20">
    <property type="entry name" value="MFS general substrate transporter like domains"/>
    <property type="match status" value="1"/>
</dbReference>
<dbReference type="PROSITE" id="PS00216">
    <property type="entry name" value="SUGAR_TRANSPORT_1"/>
    <property type="match status" value="1"/>
</dbReference>
<keyword evidence="4 8" id="KW-0812">Transmembrane</keyword>
<dbReference type="GO" id="GO:0005351">
    <property type="term" value="F:carbohydrate:proton symporter activity"/>
    <property type="evidence" value="ECO:0007669"/>
    <property type="project" value="TreeGrafter"/>
</dbReference>
<feature type="transmembrane region" description="Helical" evidence="8">
    <location>
        <begin position="186"/>
        <end position="209"/>
    </location>
</feature>
<feature type="domain" description="Major facilitator superfamily (MFS) profile" evidence="9">
    <location>
        <begin position="142"/>
        <end position="603"/>
    </location>
</feature>
<accession>A0A1B9GUD8</accession>
<keyword evidence="5 8" id="KW-1133">Transmembrane helix</keyword>
<evidence type="ECO:0000256" key="8">
    <source>
        <dbReference type="SAM" id="Phobius"/>
    </source>
</evidence>
<feature type="transmembrane region" description="Helical" evidence="8">
    <location>
        <begin position="138"/>
        <end position="155"/>
    </location>
</feature>
<dbReference type="InterPro" id="IPR005829">
    <property type="entry name" value="Sugar_transporter_CS"/>
</dbReference>
<keyword evidence="6 8" id="KW-0472">Membrane</keyword>
<dbReference type="InterPro" id="IPR005828">
    <property type="entry name" value="MFS_sugar_transport-like"/>
</dbReference>
<organism evidence="10 11">
    <name type="scientific">Kwoniella heveanensis BCC8398</name>
    <dbReference type="NCBI Taxonomy" id="1296120"/>
    <lineage>
        <taxon>Eukaryota</taxon>
        <taxon>Fungi</taxon>
        <taxon>Dikarya</taxon>
        <taxon>Basidiomycota</taxon>
        <taxon>Agaricomycotina</taxon>
        <taxon>Tremellomycetes</taxon>
        <taxon>Tremellales</taxon>
        <taxon>Cryptococcaceae</taxon>
        <taxon>Kwoniella</taxon>
    </lineage>
</organism>
<dbReference type="OrthoDB" id="2544694at2759"/>
<feature type="transmembrane region" description="Helical" evidence="8">
    <location>
        <begin position="552"/>
        <end position="573"/>
    </location>
</feature>
<dbReference type="Pfam" id="PF00083">
    <property type="entry name" value="Sugar_tr"/>
    <property type="match status" value="1"/>
</dbReference>
<dbReference type="NCBIfam" id="TIGR00879">
    <property type="entry name" value="SP"/>
    <property type="match status" value="1"/>
</dbReference>
<keyword evidence="3" id="KW-0813">Transport</keyword>
<evidence type="ECO:0000313" key="11">
    <source>
        <dbReference type="Proteomes" id="UP000092666"/>
    </source>
</evidence>
<evidence type="ECO:0000313" key="10">
    <source>
        <dbReference type="EMBL" id="OCF34618.1"/>
    </source>
</evidence>